<dbReference type="GO" id="GO:0005634">
    <property type="term" value="C:nucleus"/>
    <property type="evidence" value="ECO:0007669"/>
    <property type="project" value="UniProtKB-SubCell"/>
</dbReference>
<feature type="region of interest" description="Disordered" evidence="3">
    <location>
        <begin position="30"/>
        <end position="58"/>
    </location>
</feature>
<accession>A0A6J1JFM4</accession>
<keyword evidence="4" id="KW-1185">Reference proteome</keyword>
<evidence type="ECO:0000313" key="4">
    <source>
        <dbReference type="Proteomes" id="UP000504608"/>
    </source>
</evidence>
<evidence type="ECO:0000256" key="1">
    <source>
        <dbReference type="ARBA" id="ARBA00004123"/>
    </source>
</evidence>
<dbReference type="InterPro" id="IPR051992">
    <property type="entry name" value="OxStress_Response_Reg"/>
</dbReference>
<dbReference type="Proteomes" id="UP000504608">
    <property type="component" value="Unplaced"/>
</dbReference>
<evidence type="ECO:0000256" key="2">
    <source>
        <dbReference type="ARBA" id="ARBA00023242"/>
    </source>
</evidence>
<dbReference type="AlphaFoldDB" id="A0A6J1JFM4"/>
<dbReference type="PANTHER" id="PTHR33172:SF103">
    <property type="entry name" value="PROTEIN OXIDATIVE STRESS 3"/>
    <property type="match status" value="1"/>
</dbReference>
<dbReference type="GO" id="GO:0006950">
    <property type="term" value="P:response to stress"/>
    <property type="evidence" value="ECO:0007669"/>
    <property type="project" value="UniProtKB-ARBA"/>
</dbReference>
<comment type="subcellular location">
    <subcellularLocation>
        <location evidence="1">Nucleus</location>
    </subcellularLocation>
</comment>
<evidence type="ECO:0000256" key="3">
    <source>
        <dbReference type="SAM" id="MobiDB-lite"/>
    </source>
</evidence>
<proteinExistence type="predicted"/>
<name>A0A6J1JFM4_CUCMA</name>
<organism evidence="4 5">
    <name type="scientific">Cucurbita maxima</name>
    <name type="common">Pumpkin</name>
    <name type="synonym">Winter squash</name>
    <dbReference type="NCBI Taxonomy" id="3661"/>
    <lineage>
        <taxon>Eukaryota</taxon>
        <taxon>Viridiplantae</taxon>
        <taxon>Streptophyta</taxon>
        <taxon>Embryophyta</taxon>
        <taxon>Tracheophyta</taxon>
        <taxon>Spermatophyta</taxon>
        <taxon>Magnoliopsida</taxon>
        <taxon>eudicotyledons</taxon>
        <taxon>Gunneridae</taxon>
        <taxon>Pentapetalae</taxon>
        <taxon>rosids</taxon>
        <taxon>fabids</taxon>
        <taxon>Cucurbitales</taxon>
        <taxon>Cucurbitaceae</taxon>
        <taxon>Cucurbiteae</taxon>
        <taxon>Cucurbita</taxon>
    </lineage>
</organism>
<gene>
    <name evidence="5" type="primary">LOC111485297</name>
</gene>
<keyword evidence="2" id="KW-0539">Nucleus</keyword>
<dbReference type="RefSeq" id="XP_022987891.1">
    <property type="nucleotide sequence ID" value="XM_023132123.1"/>
</dbReference>
<protein>
    <submittedName>
        <fullName evidence="5">Uncharacterized protein LOC111485297</fullName>
    </submittedName>
</protein>
<dbReference type="PANTHER" id="PTHR33172">
    <property type="entry name" value="OS08G0516900 PROTEIN"/>
    <property type="match status" value="1"/>
</dbReference>
<dbReference type="GeneID" id="111485297"/>
<dbReference type="OrthoDB" id="694201at2759"/>
<dbReference type="KEGG" id="cmax:111485297"/>
<sequence length="156" mass="16818">MGKLQENQQLGVDGAQNNGCCRWITEDCGVNSEASSSSSSSSSLDMVEDAVSPVTSSSNGPLYELSELMVHLPMKRGLSRYYDGKSESFTSLASVERLEDLAKRVSPITKKFKSCKSFDGHKSIIPRANIAKKASRSRGRTSLLCGSRSAIPVNGH</sequence>
<evidence type="ECO:0000313" key="5">
    <source>
        <dbReference type="RefSeq" id="XP_022987891.1"/>
    </source>
</evidence>
<reference evidence="5" key="1">
    <citation type="submission" date="2025-08" db="UniProtKB">
        <authorList>
            <consortium name="RefSeq"/>
        </authorList>
    </citation>
    <scope>IDENTIFICATION</scope>
    <source>
        <tissue evidence="5">Young leaves</tissue>
    </source>
</reference>